<evidence type="ECO:0000313" key="2">
    <source>
        <dbReference type="Proteomes" id="UP000182278"/>
    </source>
</evidence>
<evidence type="ECO:0008006" key="3">
    <source>
        <dbReference type="Google" id="ProtNLM"/>
    </source>
</evidence>
<protein>
    <recommendedName>
        <fullName evidence="3">Portal protein</fullName>
    </recommendedName>
</protein>
<comment type="caution">
    <text evidence="1">The sequence shown here is derived from an EMBL/GenBank/DDBJ whole genome shotgun (WGS) entry which is preliminary data.</text>
</comment>
<dbReference type="InterPro" id="IPR032427">
    <property type="entry name" value="P22_portal"/>
</dbReference>
<sequence>MSIIDVVKKMIKKPSVNEGEDNEVLKRVNSDFQYAAEKKEQDTFDMDARGSERETNFASQKRLRIYKLWYDSVQWLVDKDGNAFDATSYIATPTINFIQTIINQRVNSFKRRKVYMDVLPVGLGKGNLSLGWQHILKYIWKQEDFSGKMSLSYKDSLIMCSGWFKLTWNEEDKNIDIVPITPLDVYPDPYAKTLSDMRYIHLVFNKSKEYIEDKYKVKVSGNNPNDSVIIYESWYRKIAFGSPVCITWTEGQILDIKDVNKITGSDDFPIFTITPYKSSDKLWGSSLVGYLIDPQNLHNKSLGLLLDGMLVTNNGRVYTTDPDIQFSNDPREIIKVSAKEMIGTLNLNAADARWLSVVQYSGYGLMQELSETYAINAGGGNAQRTASGTIATQQAGNLATESDTIEIAKDMNRFGKVLVKMIKKEYTKKDLREILGTKFENAEELVNGLDGKFDLFFDLSDPLPEDKMARNNLLAGLLAQNKIDLATFAKLTENTQLLEILQEQKAITIPGGQPITPTTPETEQKQVLSEAGARKEGIANKVAEQVGTGVGV</sequence>
<proteinExistence type="predicted"/>
<dbReference type="STRING" id="1817893.AUJ66_00995"/>
<accession>A0A1J4SIC4</accession>
<evidence type="ECO:0000313" key="1">
    <source>
        <dbReference type="EMBL" id="OIN98402.1"/>
    </source>
</evidence>
<organism evidence="1 2">
    <name type="scientific">Candidatus Desantisbacteria bacterium CG1_02_38_46</name>
    <dbReference type="NCBI Taxonomy" id="1817893"/>
    <lineage>
        <taxon>Bacteria</taxon>
        <taxon>Candidatus Desantisiibacteriota</taxon>
    </lineage>
</organism>
<dbReference type="Proteomes" id="UP000182278">
    <property type="component" value="Unassembled WGS sequence"/>
</dbReference>
<dbReference type="AlphaFoldDB" id="A0A1J4SIC4"/>
<reference evidence="1 2" key="1">
    <citation type="journal article" date="2016" name="Environ. Microbiol.">
        <title>Genomic resolution of a cold subsurface aquifer community provides metabolic insights for novel microbes adapted to high CO concentrations.</title>
        <authorList>
            <person name="Probst A.J."/>
            <person name="Castelle C.J."/>
            <person name="Singh A."/>
            <person name="Brown C.T."/>
            <person name="Anantharaman K."/>
            <person name="Sharon I."/>
            <person name="Hug L.A."/>
            <person name="Burstein D."/>
            <person name="Emerson J.B."/>
            <person name="Thomas B.C."/>
            <person name="Banfield J.F."/>
        </authorList>
    </citation>
    <scope>NUCLEOTIDE SEQUENCE [LARGE SCALE GENOMIC DNA]</scope>
    <source>
        <strain evidence="1">CG1_02_38_46</strain>
    </source>
</reference>
<gene>
    <name evidence="1" type="ORF">AUJ66_00995</name>
</gene>
<name>A0A1J4SIC4_9BACT</name>
<dbReference type="Pfam" id="PF16510">
    <property type="entry name" value="P22_portal"/>
    <property type="match status" value="1"/>
</dbReference>
<dbReference type="EMBL" id="MNUO01000013">
    <property type="protein sequence ID" value="OIN98402.1"/>
    <property type="molecule type" value="Genomic_DNA"/>
</dbReference>